<proteinExistence type="predicted"/>
<evidence type="ECO:0000313" key="3">
    <source>
        <dbReference type="Proteomes" id="UP000323521"/>
    </source>
</evidence>
<gene>
    <name evidence="2" type="ORF">DCMF_06525</name>
</gene>
<dbReference type="InterPro" id="IPR003797">
    <property type="entry name" value="DegV"/>
</dbReference>
<reference evidence="2 3" key="1">
    <citation type="submission" date="2016-10" db="EMBL/GenBank/DDBJ databases">
        <title>Complete Genome Sequence of Peptococcaceae strain DCMF.</title>
        <authorList>
            <person name="Edwards R.J."/>
            <person name="Holland S.I."/>
            <person name="Deshpande N.P."/>
            <person name="Wong Y.K."/>
            <person name="Ertan H."/>
            <person name="Manefield M."/>
            <person name="Russell T.L."/>
            <person name="Lee M.J."/>
        </authorList>
    </citation>
    <scope>NUCLEOTIDE SEQUENCE [LARGE SCALE GENOMIC DNA]</scope>
    <source>
        <strain evidence="2 3">DCMF</strain>
    </source>
</reference>
<dbReference type="OrthoDB" id="9781230at2"/>
<dbReference type="PANTHER" id="PTHR33434">
    <property type="entry name" value="DEGV DOMAIN-CONTAINING PROTEIN DR_1986-RELATED"/>
    <property type="match status" value="1"/>
</dbReference>
<dbReference type="InterPro" id="IPR050270">
    <property type="entry name" value="DegV_domain_contain"/>
</dbReference>
<dbReference type="PANTHER" id="PTHR33434:SF2">
    <property type="entry name" value="FATTY ACID-BINDING PROTEIN TM_1468"/>
    <property type="match status" value="1"/>
</dbReference>
<evidence type="ECO:0000313" key="2">
    <source>
        <dbReference type="EMBL" id="ATW24479.1"/>
    </source>
</evidence>
<protein>
    <submittedName>
        <fullName evidence="2">Fatty acid-binding protein DegV</fullName>
    </submittedName>
</protein>
<dbReference type="Proteomes" id="UP000323521">
    <property type="component" value="Chromosome"/>
</dbReference>
<dbReference type="Gene3D" id="3.30.1180.10">
    <property type="match status" value="1"/>
</dbReference>
<dbReference type="InterPro" id="IPR043168">
    <property type="entry name" value="DegV_C"/>
</dbReference>
<dbReference type="AlphaFoldDB" id="A0A3G1KPT2"/>
<dbReference type="RefSeq" id="WP_148133677.1">
    <property type="nucleotide sequence ID" value="NZ_CP017634.1"/>
</dbReference>
<dbReference type="GO" id="GO:0008289">
    <property type="term" value="F:lipid binding"/>
    <property type="evidence" value="ECO:0007669"/>
    <property type="project" value="UniProtKB-KW"/>
</dbReference>
<evidence type="ECO:0000256" key="1">
    <source>
        <dbReference type="ARBA" id="ARBA00023121"/>
    </source>
</evidence>
<dbReference type="KEGG" id="fwa:DCMF_06525"/>
<name>A0A3G1KPT2_FORW1</name>
<dbReference type="SUPFAM" id="SSF82549">
    <property type="entry name" value="DAK1/DegV-like"/>
    <property type="match status" value="1"/>
</dbReference>
<dbReference type="Gene3D" id="3.40.50.10170">
    <property type="match status" value="1"/>
</dbReference>
<dbReference type="Pfam" id="PF02645">
    <property type="entry name" value="DegV"/>
    <property type="match status" value="1"/>
</dbReference>
<accession>A0A3G1KPT2</accession>
<sequence length="294" mass="32522">MTEKIAQLVDSAGNLPREILEQYQIREVPFYYSFDRNTYFRENADGDTGDFYRQMERHPDQAPSTSAPNEHDWGQAFEEAWRNGYRKILVTTISSALSASFSNAVLARDRYLSERKHVQIEVIPSQTCSCGQAALEIKIAQMIHEAQLSWDDICTRIKAMVPLVTTLFTVQNLFYMKAGGRIGGATALLGQVLNIKPVCEFVHGVVRPVKAVRGRKKSLIAMVNEVGTRLKQVSNPVICTQNALCAEEESFMIQYLRSGLDFDGPIYRGMLGAVVGAHSGPGSIGIGLAGENSV</sequence>
<dbReference type="NCBIfam" id="TIGR00762">
    <property type="entry name" value="DegV"/>
    <property type="match status" value="1"/>
</dbReference>
<organism evidence="2 3">
    <name type="scientific">Formimonas warabiya</name>
    <dbReference type="NCBI Taxonomy" id="1761012"/>
    <lineage>
        <taxon>Bacteria</taxon>
        <taxon>Bacillati</taxon>
        <taxon>Bacillota</taxon>
        <taxon>Clostridia</taxon>
        <taxon>Eubacteriales</taxon>
        <taxon>Peptococcaceae</taxon>
        <taxon>Candidatus Formimonas</taxon>
    </lineage>
</organism>
<dbReference type="EMBL" id="CP017634">
    <property type="protein sequence ID" value="ATW24479.1"/>
    <property type="molecule type" value="Genomic_DNA"/>
</dbReference>
<dbReference type="PROSITE" id="PS51482">
    <property type="entry name" value="DEGV"/>
    <property type="match status" value="1"/>
</dbReference>
<keyword evidence="3" id="KW-1185">Reference proteome</keyword>
<keyword evidence="1" id="KW-0446">Lipid-binding</keyword>